<comment type="caution">
    <text evidence="1">The sequence shown here is derived from an EMBL/GenBank/DDBJ whole genome shotgun (WGS) entry which is preliminary data.</text>
</comment>
<dbReference type="Proteomes" id="UP001159428">
    <property type="component" value="Unassembled WGS sequence"/>
</dbReference>
<evidence type="ECO:0000313" key="2">
    <source>
        <dbReference type="Proteomes" id="UP001159428"/>
    </source>
</evidence>
<name>A0AAU9WMF6_9CNID</name>
<dbReference type="EMBL" id="CALNXJ010000017">
    <property type="protein sequence ID" value="CAH3119361.1"/>
    <property type="molecule type" value="Genomic_DNA"/>
</dbReference>
<organism evidence="1 2">
    <name type="scientific">Pocillopora meandrina</name>
    <dbReference type="NCBI Taxonomy" id="46732"/>
    <lineage>
        <taxon>Eukaryota</taxon>
        <taxon>Metazoa</taxon>
        <taxon>Cnidaria</taxon>
        <taxon>Anthozoa</taxon>
        <taxon>Hexacorallia</taxon>
        <taxon>Scleractinia</taxon>
        <taxon>Astrocoeniina</taxon>
        <taxon>Pocilloporidae</taxon>
        <taxon>Pocillopora</taxon>
    </lineage>
</organism>
<keyword evidence="2" id="KW-1185">Reference proteome</keyword>
<evidence type="ECO:0000313" key="1">
    <source>
        <dbReference type="EMBL" id="CAH3119361.1"/>
    </source>
</evidence>
<protein>
    <submittedName>
        <fullName evidence="1">Uncharacterized protein</fullName>
    </submittedName>
</protein>
<dbReference type="AlphaFoldDB" id="A0AAU9WMF6"/>
<reference evidence="1 2" key="1">
    <citation type="submission" date="2022-05" db="EMBL/GenBank/DDBJ databases">
        <authorList>
            <consortium name="Genoscope - CEA"/>
            <person name="William W."/>
        </authorList>
    </citation>
    <scope>NUCLEOTIDE SEQUENCE [LARGE SCALE GENOMIC DNA]</scope>
</reference>
<proteinExistence type="predicted"/>
<dbReference type="CDD" id="cd09275">
    <property type="entry name" value="RNase_HI_RT_DIRS1"/>
    <property type="match status" value="1"/>
</dbReference>
<accession>A0AAU9WMF6</accession>
<gene>
    <name evidence="1" type="ORF">PMEA_00008258</name>
</gene>
<sequence>MSTSPRSKEWIEDSVHSDRMHEPCFSDKDHACPASLQKSPAVTPTSAHINVLELRAATYALKALLRHLQLVPKHSRLRVDNTTAVAYIKERGETRLTALTSQGFELWAVALEAGVFLTAQHIRKIWNAGL</sequence>